<keyword evidence="1" id="KW-0813">Transport</keyword>
<evidence type="ECO:0000259" key="9">
    <source>
        <dbReference type="PROSITE" id="PS51007"/>
    </source>
</evidence>
<dbReference type="PANTHER" id="PTHR37823">
    <property type="entry name" value="CYTOCHROME C-553-LIKE"/>
    <property type="match status" value="1"/>
</dbReference>
<dbReference type="InterPro" id="IPR051811">
    <property type="entry name" value="Cytochrome_c550/c551-like"/>
</dbReference>
<keyword evidence="3 7" id="KW-0479">Metal-binding</keyword>
<feature type="repeat" description="TPR" evidence="6">
    <location>
        <begin position="205"/>
        <end position="238"/>
    </location>
</feature>
<dbReference type="PROSITE" id="PS50005">
    <property type="entry name" value="TPR"/>
    <property type="match status" value="1"/>
</dbReference>
<evidence type="ECO:0000256" key="8">
    <source>
        <dbReference type="SAM" id="Phobius"/>
    </source>
</evidence>
<evidence type="ECO:0000256" key="1">
    <source>
        <dbReference type="ARBA" id="ARBA00022448"/>
    </source>
</evidence>
<dbReference type="GO" id="GO:0020037">
    <property type="term" value="F:heme binding"/>
    <property type="evidence" value="ECO:0007669"/>
    <property type="project" value="InterPro"/>
</dbReference>
<name>A0A1G7CVV3_9DEIN</name>
<dbReference type="GO" id="GO:0009055">
    <property type="term" value="F:electron transfer activity"/>
    <property type="evidence" value="ECO:0007669"/>
    <property type="project" value="InterPro"/>
</dbReference>
<organism evidence="10 11">
    <name type="scientific">Thermus arciformis</name>
    <dbReference type="NCBI Taxonomy" id="482827"/>
    <lineage>
        <taxon>Bacteria</taxon>
        <taxon>Thermotogati</taxon>
        <taxon>Deinococcota</taxon>
        <taxon>Deinococci</taxon>
        <taxon>Thermales</taxon>
        <taxon>Thermaceae</taxon>
        <taxon>Thermus</taxon>
    </lineage>
</organism>
<dbReference type="GO" id="GO:0046872">
    <property type="term" value="F:metal ion binding"/>
    <property type="evidence" value="ECO:0007669"/>
    <property type="project" value="UniProtKB-KW"/>
</dbReference>
<dbReference type="Pfam" id="PF13432">
    <property type="entry name" value="TPR_16"/>
    <property type="match status" value="1"/>
</dbReference>
<proteinExistence type="predicted"/>
<feature type="domain" description="Cytochrome c" evidence="9">
    <location>
        <begin position="254"/>
        <end position="326"/>
    </location>
</feature>
<keyword evidence="11" id="KW-1185">Reference proteome</keyword>
<evidence type="ECO:0000256" key="6">
    <source>
        <dbReference type="PROSITE-ProRule" id="PRU00339"/>
    </source>
</evidence>
<dbReference type="Pfam" id="PF13442">
    <property type="entry name" value="Cytochrome_CBB3"/>
    <property type="match status" value="1"/>
</dbReference>
<protein>
    <submittedName>
        <fullName evidence="10">Cytochrome c-type biogenesis protein CcmH/NrfG</fullName>
    </submittedName>
</protein>
<evidence type="ECO:0000313" key="10">
    <source>
        <dbReference type="EMBL" id="SDE42625.1"/>
    </source>
</evidence>
<dbReference type="SUPFAM" id="SSF48452">
    <property type="entry name" value="TPR-like"/>
    <property type="match status" value="1"/>
</dbReference>
<evidence type="ECO:0000256" key="3">
    <source>
        <dbReference type="ARBA" id="ARBA00022723"/>
    </source>
</evidence>
<dbReference type="SMART" id="SM00028">
    <property type="entry name" value="TPR"/>
    <property type="match status" value="3"/>
</dbReference>
<keyword evidence="8" id="KW-1133">Transmembrane helix</keyword>
<evidence type="ECO:0000256" key="4">
    <source>
        <dbReference type="ARBA" id="ARBA00022982"/>
    </source>
</evidence>
<accession>A0A1G7CVV3</accession>
<dbReference type="SUPFAM" id="SSF46626">
    <property type="entry name" value="Cytochrome c"/>
    <property type="match status" value="1"/>
</dbReference>
<dbReference type="EMBL" id="FNBC01000001">
    <property type="protein sequence ID" value="SDE42625.1"/>
    <property type="molecule type" value="Genomic_DNA"/>
</dbReference>
<reference evidence="11" key="1">
    <citation type="submission" date="2016-10" db="EMBL/GenBank/DDBJ databases">
        <authorList>
            <person name="Varghese N."/>
            <person name="Submissions S."/>
        </authorList>
    </citation>
    <scope>NUCLEOTIDE SEQUENCE [LARGE SCALE GENOMIC DNA]</scope>
    <source>
        <strain evidence="11">CGMCC 1.6992</strain>
    </source>
</reference>
<keyword evidence="6" id="KW-0802">TPR repeat</keyword>
<dbReference type="Gene3D" id="1.25.40.10">
    <property type="entry name" value="Tetratricopeptide repeat domain"/>
    <property type="match status" value="1"/>
</dbReference>
<dbReference type="STRING" id="482827.SAMN04488243_101158"/>
<keyword evidence="8" id="KW-0472">Membrane</keyword>
<dbReference type="Gene3D" id="1.10.760.10">
    <property type="entry name" value="Cytochrome c-like domain"/>
    <property type="match status" value="1"/>
</dbReference>
<keyword evidence="8" id="KW-0812">Transmembrane</keyword>
<dbReference type="InterPro" id="IPR009056">
    <property type="entry name" value="Cyt_c-like_dom"/>
</dbReference>
<feature type="transmembrane region" description="Helical" evidence="8">
    <location>
        <begin position="85"/>
        <end position="104"/>
    </location>
</feature>
<sequence length="326" mass="36184">MTATLLFLALFLLGLLLALRPLLGPREPFPEPPRREELLRELEVLKEEVEALEGEERKRALARMVEVERLLEGYRPPAPRPFNPWPVALVLGAVVLLGVGLWRYTLPRLPGETTVTQRQEARELKALADKAKRTGEVEDLLAWGRKAYELQAFDQAAEAYLEVLKKDPRNVEAVRRVGILLFMGGRLEEARLFLEIAQHADPKAAEGWLFLGNLYFQEGRMEEAIAAWEKYLEAGGEAKERVEGLIAMAKAQAQGGKDGKSVYQARCAACHGLQGEGGVGPRLKGNPILKAPEAVREIVLKGRGQMPAVPLSEEELKALLDYLGSL</sequence>
<dbReference type="PROSITE" id="PS51007">
    <property type="entry name" value="CYTC"/>
    <property type="match status" value="1"/>
</dbReference>
<dbReference type="InterPro" id="IPR036909">
    <property type="entry name" value="Cyt_c-like_dom_sf"/>
</dbReference>
<keyword evidence="4" id="KW-0249">Electron transport</keyword>
<dbReference type="InterPro" id="IPR011990">
    <property type="entry name" value="TPR-like_helical_dom_sf"/>
</dbReference>
<evidence type="ECO:0000256" key="5">
    <source>
        <dbReference type="ARBA" id="ARBA00023004"/>
    </source>
</evidence>
<dbReference type="InterPro" id="IPR019734">
    <property type="entry name" value="TPR_rpt"/>
</dbReference>
<dbReference type="OrthoDB" id="9811281at2"/>
<dbReference type="Proteomes" id="UP000199446">
    <property type="component" value="Unassembled WGS sequence"/>
</dbReference>
<keyword evidence="5 7" id="KW-0408">Iron</keyword>
<evidence type="ECO:0000256" key="2">
    <source>
        <dbReference type="ARBA" id="ARBA00022617"/>
    </source>
</evidence>
<evidence type="ECO:0000313" key="11">
    <source>
        <dbReference type="Proteomes" id="UP000199446"/>
    </source>
</evidence>
<dbReference type="PANTHER" id="PTHR37823:SF4">
    <property type="entry name" value="MENAQUINOL-CYTOCHROME C REDUCTASE CYTOCHROME B_C SUBUNIT"/>
    <property type="match status" value="1"/>
</dbReference>
<evidence type="ECO:0000256" key="7">
    <source>
        <dbReference type="PROSITE-ProRule" id="PRU00433"/>
    </source>
</evidence>
<dbReference type="AlphaFoldDB" id="A0A1G7CVV3"/>
<gene>
    <name evidence="10" type="ORF">SAMN04488243_101158</name>
</gene>
<dbReference type="RefSeq" id="WP_093004904.1">
    <property type="nucleotide sequence ID" value="NZ_FNBC01000001.1"/>
</dbReference>
<keyword evidence="2 7" id="KW-0349">Heme</keyword>